<dbReference type="RefSeq" id="WP_229751154.1">
    <property type="nucleotide sequence ID" value="NZ_BMED01000003.1"/>
</dbReference>
<feature type="binding site" evidence="5">
    <location>
        <position position="84"/>
    </location>
    <ligand>
        <name>substrate</name>
    </ligand>
</feature>
<dbReference type="GO" id="GO:0005829">
    <property type="term" value="C:cytosol"/>
    <property type="evidence" value="ECO:0007669"/>
    <property type="project" value="TreeGrafter"/>
</dbReference>
<protein>
    <recommendedName>
        <fullName evidence="5">Probable chorismate pyruvate-lyase</fullName>
        <shortName evidence="5">CL</shortName>
        <shortName evidence="5">CPL</shortName>
        <ecNumber evidence="5">4.1.3.40</ecNumber>
    </recommendedName>
</protein>
<keyword evidence="7" id="KW-1185">Reference proteome</keyword>
<dbReference type="PANTHER" id="PTHR38683:SF1">
    <property type="entry name" value="CHORISMATE PYRUVATE-LYASE"/>
    <property type="match status" value="1"/>
</dbReference>
<comment type="pathway">
    <text evidence="5">Cofactor biosynthesis; ubiquinone biosynthesis.</text>
</comment>
<reference evidence="6" key="1">
    <citation type="journal article" date="2014" name="Int. J. Syst. Evol. Microbiol.">
        <title>Complete genome sequence of Corynebacterium casei LMG S-19264T (=DSM 44701T), isolated from a smear-ripened cheese.</title>
        <authorList>
            <consortium name="US DOE Joint Genome Institute (JGI-PGF)"/>
            <person name="Walter F."/>
            <person name="Albersmeier A."/>
            <person name="Kalinowski J."/>
            <person name="Ruckert C."/>
        </authorList>
    </citation>
    <scope>NUCLEOTIDE SEQUENCE</scope>
    <source>
        <strain evidence="6">CGMCC 1.10998</strain>
    </source>
</reference>
<dbReference type="Pfam" id="PF04345">
    <property type="entry name" value="Chor_lyase"/>
    <property type="match status" value="1"/>
</dbReference>
<dbReference type="HAMAP" id="MF_01632">
    <property type="entry name" value="UbiC"/>
    <property type="match status" value="1"/>
</dbReference>
<keyword evidence="1 5" id="KW-0963">Cytoplasm</keyword>
<evidence type="ECO:0000256" key="4">
    <source>
        <dbReference type="ARBA" id="ARBA00023317"/>
    </source>
</evidence>
<organism evidence="6 7">
    <name type="scientific">Undibacterium terreum</name>
    <dbReference type="NCBI Taxonomy" id="1224302"/>
    <lineage>
        <taxon>Bacteria</taxon>
        <taxon>Pseudomonadati</taxon>
        <taxon>Pseudomonadota</taxon>
        <taxon>Betaproteobacteria</taxon>
        <taxon>Burkholderiales</taxon>
        <taxon>Oxalobacteraceae</taxon>
        <taxon>Undibacterium</taxon>
    </lineage>
</organism>
<accession>A0A916XKY2</accession>
<dbReference type="GO" id="GO:0042866">
    <property type="term" value="P:pyruvate biosynthetic process"/>
    <property type="evidence" value="ECO:0007669"/>
    <property type="project" value="UniProtKB-UniRule"/>
</dbReference>
<dbReference type="EC" id="4.1.3.40" evidence="5"/>
<dbReference type="Proteomes" id="UP000637423">
    <property type="component" value="Unassembled WGS sequence"/>
</dbReference>
<dbReference type="Gene3D" id="3.40.1410.10">
    <property type="entry name" value="Chorismate lyase-like"/>
    <property type="match status" value="1"/>
</dbReference>
<keyword evidence="2 5" id="KW-0831">Ubiquinone biosynthesis</keyword>
<feature type="binding site" evidence="5">
    <location>
        <position position="122"/>
    </location>
    <ligand>
        <name>substrate</name>
    </ligand>
</feature>
<keyword evidence="4 5" id="KW-0670">Pyruvate</keyword>
<dbReference type="GO" id="GO:0008813">
    <property type="term" value="F:chorismate lyase activity"/>
    <property type="evidence" value="ECO:0007669"/>
    <property type="project" value="UniProtKB-UniRule"/>
</dbReference>
<keyword evidence="3 5" id="KW-0456">Lyase</keyword>
<dbReference type="SUPFAM" id="SSF64288">
    <property type="entry name" value="Chorismate lyase-like"/>
    <property type="match status" value="1"/>
</dbReference>
<evidence type="ECO:0000256" key="1">
    <source>
        <dbReference type="ARBA" id="ARBA00022490"/>
    </source>
</evidence>
<comment type="caution">
    <text evidence="5">Lacks conserved residue(s) required for the propagation of feature annotation.</text>
</comment>
<evidence type="ECO:0000256" key="2">
    <source>
        <dbReference type="ARBA" id="ARBA00022688"/>
    </source>
</evidence>
<comment type="catalytic activity">
    <reaction evidence="5">
        <text>chorismate = 4-hydroxybenzoate + pyruvate</text>
        <dbReference type="Rhea" id="RHEA:16505"/>
        <dbReference type="ChEBI" id="CHEBI:15361"/>
        <dbReference type="ChEBI" id="CHEBI:17879"/>
        <dbReference type="ChEBI" id="CHEBI:29748"/>
        <dbReference type="EC" id="4.1.3.40"/>
    </reaction>
</comment>
<evidence type="ECO:0000256" key="3">
    <source>
        <dbReference type="ARBA" id="ARBA00023239"/>
    </source>
</evidence>
<dbReference type="EMBL" id="BMED01000003">
    <property type="protein sequence ID" value="GGC82388.1"/>
    <property type="molecule type" value="Genomic_DNA"/>
</dbReference>
<comment type="caution">
    <text evidence="6">The sequence shown here is derived from an EMBL/GenBank/DDBJ whole genome shotgun (WGS) entry which is preliminary data.</text>
</comment>
<sequence>MTAGSVLQLRVDGTSLARWHSEVNGVQAPADMQHWLTDRGSLTAKLLDRCEQFRVRRLSQRKALCLADEYAELGLHRRMQVHERQVLLCCDGRPMVYAHTVVPLTATANEWPLFHGLGEKSLGTTLFNDPRVIRGSLAYARLRHAHPLVRRMLALDLPVSQQQSLLARRSLFWRKGACLLVTEVFLPQIAGLK</sequence>
<feature type="binding site" evidence="5">
    <location>
        <position position="183"/>
    </location>
    <ligand>
        <name>substrate</name>
    </ligand>
</feature>
<gene>
    <name evidence="5 6" type="primary">ubiC</name>
    <name evidence="6" type="ORF">GCM10011396_32150</name>
</gene>
<reference evidence="6" key="2">
    <citation type="submission" date="2020-09" db="EMBL/GenBank/DDBJ databases">
        <authorList>
            <person name="Sun Q."/>
            <person name="Zhou Y."/>
        </authorList>
    </citation>
    <scope>NUCLEOTIDE SEQUENCE</scope>
    <source>
        <strain evidence="6">CGMCC 1.10998</strain>
    </source>
</reference>
<evidence type="ECO:0000313" key="7">
    <source>
        <dbReference type="Proteomes" id="UP000637423"/>
    </source>
</evidence>
<name>A0A916XKY2_9BURK</name>
<comment type="subcellular location">
    <subcellularLocation>
        <location evidence="5">Cytoplasm</location>
    </subcellularLocation>
</comment>
<dbReference type="InterPro" id="IPR028978">
    <property type="entry name" value="Chorismate_lyase_/UTRA_dom_sf"/>
</dbReference>
<proteinExistence type="inferred from homology"/>
<evidence type="ECO:0000256" key="5">
    <source>
        <dbReference type="HAMAP-Rule" id="MF_01632"/>
    </source>
</evidence>
<dbReference type="InterPro" id="IPR007440">
    <property type="entry name" value="Chorismate--pyruvate_lyase"/>
</dbReference>
<dbReference type="PANTHER" id="PTHR38683">
    <property type="entry name" value="CHORISMATE PYRUVATE-LYASE"/>
    <property type="match status" value="1"/>
</dbReference>
<dbReference type="AlphaFoldDB" id="A0A916XKY2"/>
<evidence type="ECO:0000313" key="6">
    <source>
        <dbReference type="EMBL" id="GGC82388.1"/>
    </source>
</evidence>
<comment type="function">
    <text evidence="5">Removes the pyruvyl group from chorismate, with concomitant aromatization of the ring, to provide 4-hydroxybenzoate (4HB) for the ubiquinone pathway.</text>
</comment>
<dbReference type="GO" id="GO:0006744">
    <property type="term" value="P:ubiquinone biosynthetic process"/>
    <property type="evidence" value="ECO:0007669"/>
    <property type="project" value="UniProtKB-UniRule"/>
</dbReference>
<comment type="similarity">
    <text evidence="5">Belongs to the UbiC family.</text>
</comment>